<dbReference type="InterPro" id="IPR032675">
    <property type="entry name" value="LRR_dom_sf"/>
</dbReference>
<dbReference type="EMBL" id="BKCJ010174119">
    <property type="protein sequence ID" value="GEY38520.1"/>
    <property type="molecule type" value="Genomic_DNA"/>
</dbReference>
<name>A0A699HIZ4_TANCI</name>
<dbReference type="Gene3D" id="3.80.10.10">
    <property type="entry name" value="Ribonuclease Inhibitor"/>
    <property type="match status" value="1"/>
</dbReference>
<dbReference type="GO" id="GO:0019005">
    <property type="term" value="C:SCF ubiquitin ligase complex"/>
    <property type="evidence" value="ECO:0007669"/>
    <property type="project" value="TreeGrafter"/>
</dbReference>
<reference evidence="1" key="1">
    <citation type="journal article" date="2019" name="Sci. Rep.">
        <title>Draft genome of Tanacetum cinerariifolium, the natural source of mosquito coil.</title>
        <authorList>
            <person name="Yamashiro T."/>
            <person name="Shiraishi A."/>
            <person name="Satake H."/>
            <person name="Nakayama K."/>
        </authorList>
    </citation>
    <scope>NUCLEOTIDE SEQUENCE</scope>
</reference>
<evidence type="ECO:0008006" key="2">
    <source>
        <dbReference type="Google" id="ProtNLM"/>
    </source>
</evidence>
<dbReference type="PANTHER" id="PTHR13318">
    <property type="entry name" value="PARTNER OF PAIRED, ISOFORM B-RELATED"/>
    <property type="match status" value="1"/>
</dbReference>
<organism evidence="1">
    <name type="scientific">Tanacetum cinerariifolium</name>
    <name type="common">Dalmatian daisy</name>
    <name type="synonym">Chrysanthemum cinerariifolium</name>
    <dbReference type="NCBI Taxonomy" id="118510"/>
    <lineage>
        <taxon>Eukaryota</taxon>
        <taxon>Viridiplantae</taxon>
        <taxon>Streptophyta</taxon>
        <taxon>Embryophyta</taxon>
        <taxon>Tracheophyta</taxon>
        <taxon>Spermatophyta</taxon>
        <taxon>Magnoliopsida</taxon>
        <taxon>eudicotyledons</taxon>
        <taxon>Gunneridae</taxon>
        <taxon>Pentapetalae</taxon>
        <taxon>asterids</taxon>
        <taxon>campanulids</taxon>
        <taxon>Asterales</taxon>
        <taxon>Asteraceae</taxon>
        <taxon>Asteroideae</taxon>
        <taxon>Anthemideae</taxon>
        <taxon>Anthemidinae</taxon>
        <taxon>Tanacetum</taxon>
    </lineage>
</organism>
<dbReference type="SUPFAM" id="SSF52047">
    <property type="entry name" value="RNI-like"/>
    <property type="match status" value="1"/>
</dbReference>
<sequence>MVVSVSDLQLLAGTLGYNLRSLEIRECKIILEDGLVDIARYCKDLRSLRLDGNDIDRNANGKWLHELALGNTVMESLYFQDPFNTYDIKDVTLLAKKCSKSLASLHIYPRSLSEFRENIHGLRIEELHEDQFPFLHPYLNQLWELDLKCRVIDHICQRVLFQNCPSLEVLHTQDICRDGGLQIIGQFCKKLGKLNHDGWVTQTGLIALAQGCPHLDCIKVYLSDISNEALECIGTHLKNLHEPRIVLGEEEGYIREYGHNPRNISLSYTGGSDVGLLEISKVCQKLRKLTLKGCPYSEQEISDVVFNMNHSLRYIRDKGDAGYHGVLTRSMVSDEASLYLFTMEPPLGLVT</sequence>
<accession>A0A699HIZ4</accession>
<evidence type="ECO:0000313" key="1">
    <source>
        <dbReference type="EMBL" id="GEY38520.1"/>
    </source>
</evidence>
<dbReference type="AlphaFoldDB" id="A0A699HIZ4"/>
<comment type="caution">
    <text evidence="1">The sequence shown here is derived from an EMBL/GenBank/DDBJ whole genome shotgun (WGS) entry which is preliminary data.</text>
</comment>
<protein>
    <recommendedName>
        <fullName evidence="2">COI1 F-box domain-containing protein</fullName>
    </recommendedName>
</protein>
<gene>
    <name evidence="1" type="ORF">Tci_410494</name>
</gene>
<dbReference type="GO" id="GO:0031146">
    <property type="term" value="P:SCF-dependent proteasomal ubiquitin-dependent protein catabolic process"/>
    <property type="evidence" value="ECO:0007669"/>
    <property type="project" value="TreeGrafter"/>
</dbReference>
<proteinExistence type="predicted"/>